<proteinExistence type="predicted"/>
<dbReference type="AlphaFoldDB" id="A0A367JM64"/>
<evidence type="ECO:0000313" key="1">
    <source>
        <dbReference type="EMBL" id="RCH91034.1"/>
    </source>
</evidence>
<name>A0A367JM64_RHIST</name>
<comment type="caution">
    <text evidence="1">The sequence shown here is derived from an EMBL/GenBank/DDBJ whole genome shotgun (WGS) entry which is preliminary data.</text>
</comment>
<dbReference type="EMBL" id="PJQM01003058">
    <property type="protein sequence ID" value="RCH91034.1"/>
    <property type="molecule type" value="Genomic_DNA"/>
</dbReference>
<accession>A0A367JM64</accession>
<protein>
    <submittedName>
        <fullName evidence="1">Uncharacterized protein</fullName>
    </submittedName>
</protein>
<keyword evidence="2" id="KW-1185">Reference proteome</keyword>
<dbReference type="OrthoDB" id="2287945at2759"/>
<reference evidence="1 2" key="1">
    <citation type="journal article" date="2018" name="G3 (Bethesda)">
        <title>Phylogenetic and Phylogenomic Definition of Rhizopus Species.</title>
        <authorList>
            <person name="Gryganskyi A.P."/>
            <person name="Golan J."/>
            <person name="Dolatabadi S."/>
            <person name="Mondo S."/>
            <person name="Robb S."/>
            <person name="Idnurm A."/>
            <person name="Muszewska A."/>
            <person name="Steczkiewicz K."/>
            <person name="Masonjones S."/>
            <person name="Liao H.L."/>
            <person name="Gajdeczka M.T."/>
            <person name="Anike F."/>
            <person name="Vuek A."/>
            <person name="Anishchenko I.M."/>
            <person name="Voigt K."/>
            <person name="de Hoog G.S."/>
            <person name="Smith M.E."/>
            <person name="Heitman J."/>
            <person name="Vilgalys R."/>
            <person name="Stajich J.E."/>
        </authorList>
    </citation>
    <scope>NUCLEOTIDE SEQUENCE [LARGE SCALE GENOMIC DNA]</scope>
    <source>
        <strain evidence="1 2">LSU 92-RS-03</strain>
    </source>
</reference>
<gene>
    <name evidence="1" type="ORF">CU098_008033</name>
</gene>
<organism evidence="1 2">
    <name type="scientific">Rhizopus stolonifer</name>
    <name type="common">Rhizopus nigricans</name>
    <dbReference type="NCBI Taxonomy" id="4846"/>
    <lineage>
        <taxon>Eukaryota</taxon>
        <taxon>Fungi</taxon>
        <taxon>Fungi incertae sedis</taxon>
        <taxon>Mucoromycota</taxon>
        <taxon>Mucoromycotina</taxon>
        <taxon>Mucoromycetes</taxon>
        <taxon>Mucorales</taxon>
        <taxon>Mucorineae</taxon>
        <taxon>Rhizopodaceae</taxon>
        <taxon>Rhizopus</taxon>
    </lineage>
</organism>
<feature type="non-terminal residue" evidence="1">
    <location>
        <position position="1"/>
    </location>
</feature>
<dbReference type="Proteomes" id="UP000253551">
    <property type="component" value="Unassembled WGS sequence"/>
</dbReference>
<evidence type="ECO:0000313" key="2">
    <source>
        <dbReference type="Proteomes" id="UP000253551"/>
    </source>
</evidence>
<sequence length="136" mass="15107">GDTVPEESSAAKKQDIDATTVIGDKIDLRESIEGSKGQRRQIAGPAGQMLEVSLVDNGLYAASHLGSLRLPSTQMDLRYLRALLTAKFDFKGFKRVTEGIIYIRSISSALVIHKNNQAYSRVARQQNIQLRLYLDE</sequence>